<evidence type="ECO:0000259" key="4">
    <source>
        <dbReference type="Pfam" id="PF18435"/>
    </source>
</evidence>
<dbReference type="RefSeq" id="WP_048704600.1">
    <property type="nucleotide sequence ID" value="NZ_CP012034.1"/>
</dbReference>
<dbReference type="PANTHER" id="PTHR43037:SF1">
    <property type="entry name" value="BLL1128 PROTEIN"/>
    <property type="match status" value="1"/>
</dbReference>
<feature type="domain" description="Phospholipase/carboxylesterase/thioesterase" evidence="3">
    <location>
        <begin position="203"/>
        <end position="404"/>
    </location>
</feature>
<dbReference type="PATRIC" id="fig|1007676.4.peg.1444"/>
<dbReference type="InterPro" id="IPR050955">
    <property type="entry name" value="Plant_Biomass_Hydrol_Est"/>
</dbReference>
<dbReference type="STRING" id="1007676.ABM34_07195"/>
<dbReference type="SUPFAM" id="SSF53474">
    <property type="entry name" value="alpha/beta-Hydrolases"/>
    <property type="match status" value="1"/>
</dbReference>
<feature type="chain" id="PRO_5039428814" description="Peptidase" evidence="2">
    <location>
        <begin position="33"/>
        <end position="475"/>
    </location>
</feature>
<evidence type="ECO:0000256" key="1">
    <source>
        <dbReference type="ARBA" id="ARBA00022729"/>
    </source>
</evidence>
<dbReference type="Proteomes" id="UP000036106">
    <property type="component" value="Chromosome"/>
</dbReference>
<feature type="signal peptide" evidence="2">
    <location>
        <begin position="1"/>
        <end position="32"/>
    </location>
</feature>
<dbReference type="InterPro" id="IPR029058">
    <property type="entry name" value="AB_hydrolase_fold"/>
</dbReference>
<dbReference type="Pfam" id="PF18435">
    <property type="entry name" value="EstA_Ig_like"/>
    <property type="match status" value="1"/>
</dbReference>
<keyword evidence="6" id="KW-1185">Reference proteome</keyword>
<gene>
    <name evidence="5" type="ORF">ABM34_07195</name>
</gene>
<name>A0A0H4R0U3_9LACO</name>
<feature type="domain" description="Esterase Ig-like N-terminal" evidence="4">
    <location>
        <begin position="39"/>
        <end position="158"/>
    </location>
</feature>
<evidence type="ECO:0000256" key="2">
    <source>
        <dbReference type="SAM" id="SignalP"/>
    </source>
</evidence>
<protein>
    <recommendedName>
        <fullName evidence="7">Peptidase</fullName>
    </recommendedName>
</protein>
<dbReference type="EMBL" id="CP012034">
    <property type="protein sequence ID" value="AKP67345.1"/>
    <property type="molecule type" value="Genomic_DNA"/>
</dbReference>
<organism evidence="5 6">
    <name type="scientific">Companilactobacillus ginsenosidimutans</name>
    <dbReference type="NCBI Taxonomy" id="1007676"/>
    <lineage>
        <taxon>Bacteria</taxon>
        <taxon>Bacillati</taxon>
        <taxon>Bacillota</taxon>
        <taxon>Bacilli</taxon>
        <taxon>Lactobacillales</taxon>
        <taxon>Lactobacillaceae</taxon>
        <taxon>Companilactobacillus</taxon>
    </lineage>
</organism>
<dbReference type="OrthoDB" id="9815425at2"/>
<proteinExistence type="predicted"/>
<evidence type="ECO:0000313" key="5">
    <source>
        <dbReference type="EMBL" id="AKP67345.1"/>
    </source>
</evidence>
<dbReference type="GO" id="GO:0016787">
    <property type="term" value="F:hydrolase activity"/>
    <property type="evidence" value="ECO:0007669"/>
    <property type="project" value="InterPro"/>
</dbReference>
<dbReference type="Pfam" id="PF02230">
    <property type="entry name" value="Abhydrolase_2"/>
    <property type="match status" value="1"/>
</dbReference>
<dbReference type="AlphaFoldDB" id="A0A0H4R0U3"/>
<dbReference type="KEGG" id="lgn:ABM34_07195"/>
<keyword evidence="1 2" id="KW-0732">Signal</keyword>
<evidence type="ECO:0008006" key="7">
    <source>
        <dbReference type="Google" id="ProtNLM"/>
    </source>
</evidence>
<accession>A0A0H4R0U3</accession>
<reference evidence="6" key="1">
    <citation type="submission" date="2015-07" db="EMBL/GenBank/DDBJ databases">
        <title>Lactobacillus ginsenosidimutans/EMML 3141/ whole genome sequencing.</title>
        <authorList>
            <person name="Kim M.K."/>
            <person name="Im W.-T."/>
            <person name="Srinivasan S."/>
            <person name="Lee J.-J."/>
        </authorList>
    </citation>
    <scope>NUCLEOTIDE SEQUENCE [LARGE SCALE GENOMIC DNA]</scope>
    <source>
        <strain evidence="6">EMML 3041</strain>
    </source>
</reference>
<dbReference type="InterPro" id="IPR003140">
    <property type="entry name" value="PLipase/COase/thioEstase"/>
</dbReference>
<dbReference type="Gene3D" id="3.40.50.1820">
    <property type="entry name" value="alpha/beta hydrolase"/>
    <property type="match status" value="1"/>
</dbReference>
<dbReference type="InterPro" id="IPR041172">
    <property type="entry name" value="EstA_Ig-like_N"/>
</dbReference>
<dbReference type="Gene3D" id="2.60.40.2180">
    <property type="match status" value="1"/>
</dbReference>
<dbReference type="PANTHER" id="PTHR43037">
    <property type="entry name" value="UNNAMED PRODUCT-RELATED"/>
    <property type="match status" value="1"/>
</dbReference>
<evidence type="ECO:0000259" key="3">
    <source>
        <dbReference type="Pfam" id="PF02230"/>
    </source>
</evidence>
<sequence>MHKMGRLFAWLTFVIALVCGAQLVTNTATVHAQLINSDYLMIEHAYDWGPAVDQVVIRVNQPIKGTDLNAKTFSVSNSNEYIDSTPRTVTKAYLSDIDGKKVDSTSSRFITLNMTVHPTLNVARALSYRNDSGLSIPVKMQYQITQEHKLYTQSGQVIDDIAPIQTDTQVKAPQAKVFSPERSFTYQDKHFGTQYMNYTTYSPKNEQKHALVIWLHGAGEGGYDNNQVGLYGTNLVDLATNKFQKYFDGGFDILIPQAKTYWMDSRKTTVENRDDIGGLGTKDTTSEDAITQHTRYEDALDALIQDYLASHPKVDRSRIYIGGCSNGGYLAMRMLVKDPSKYSAVFPICEGYLDKNISDSDISAIKDTPIWFTQSAGDKVIDSQQNGIPTYKRLVAADAKNVHFTLLNGVYDETGQFKDLDTGKPYQYNDHFSWLNVLDDYPATEFDGTQTKNSNGTDTTVFSWLAKQHKVTSWK</sequence>
<evidence type="ECO:0000313" key="6">
    <source>
        <dbReference type="Proteomes" id="UP000036106"/>
    </source>
</evidence>